<dbReference type="Proteomes" id="UP000192727">
    <property type="component" value="Chromosome"/>
</dbReference>
<keyword evidence="8" id="KW-0969">Cilium</keyword>
<dbReference type="Pfam" id="PF05400">
    <property type="entry name" value="FliT"/>
    <property type="match status" value="1"/>
</dbReference>
<evidence type="ECO:0000256" key="2">
    <source>
        <dbReference type="ARBA" id="ARBA00022490"/>
    </source>
</evidence>
<evidence type="ECO:0000256" key="1">
    <source>
        <dbReference type="ARBA" id="ARBA00004514"/>
    </source>
</evidence>
<proteinExistence type="inferred from homology"/>
<dbReference type="EMBL" id="CP020557">
    <property type="protein sequence ID" value="ARF68478.1"/>
    <property type="molecule type" value="Genomic_DNA"/>
</dbReference>
<keyword evidence="4" id="KW-0143">Chaperone</keyword>
<comment type="similarity">
    <text evidence="6">Belongs to the bacillales FliT family.</text>
</comment>
<evidence type="ECO:0000256" key="5">
    <source>
        <dbReference type="ARBA" id="ARBA00093765"/>
    </source>
</evidence>
<keyword evidence="8" id="KW-0966">Cell projection</keyword>
<protein>
    <recommendedName>
        <fullName evidence="7">Flagellar protein FliT</fullName>
    </recommendedName>
</protein>
<comment type="subcellular location">
    <subcellularLocation>
        <location evidence="1">Cytoplasm</location>
        <location evidence="1">Cytosol</location>
    </subcellularLocation>
</comment>
<name>A0A1V0UU37_9BACL</name>
<accession>A0A1V0UU37</accession>
<reference evidence="8 9" key="1">
    <citation type="submission" date="2017-03" db="EMBL/GenBank/DDBJ databases">
        <title>Paenibacillus larvae genome sequencing.</title>
        <authorList>
            <person name="Dingman D.W."/>
        </authorList>
    </citation>
    <scope>NUCLEOTIDE SEQUENCE [LARGE SCALE GENOMIC DNA]</scope>
    <source>
        <strain evidence="8 9">SAG 10367</strain>
    </source>
</reference>
<evidence type="ECO:0000313" key="9">
    <source>
        <dbReference type="Proteomes" id="UP000192727"/>
    </source>
</evidence>
<dbReference type="RefSeq" id="WP_036655737.1">
    <property type="nucleotide sequence ID" value="NZ_CP020557.1"/>
</dbReference>
<evidence type="ECO:0000256" key="3">
    <source>
        <dbReference type="ARBA" id="ARBA00022795"/>
    </source>
</evidence>
<evidence type="ECO:0000313" key="8">
    <source>
        <dbReference type="EMBL" id="ARF68478.1"/>
    </source>
</evidence>
<evidence type="ECO:0000256" key="7">
    <source>
        <dbReference type="ARBA" id="ARBA00093797"/>
    </source>
</evidence>
<gene>
    <name evidence="8" type="ORF">B7C51_12645</name>
</gene>
<comment type="function">
    <text evidence="5">May act as an export chaperone for the filament capping protein FliD.</text>
</comment>
<keyword evidence="2" id="KW-0963">Cytoplasm</keyword>
<organism evidence="8 9">
    <name type="scientific">Paenibacillus larvae subsp. pulvifaciens</name>
    <dbReference type="NCBI Taxonomy" id="1477"/>
    <lineage>
        <taxon>Bacteria</taxon>
        <taxon>Bacillati</taxon>
        <taxon>Bacillota</taxon>
        <taxon>Bacilli</taxon>
        <taxon>Bacillales</taxon>
        <taxon>Paenibacillaceae</taxon>
        <taxon>Paenibacillus</taxon>
    </lineage>
</organism>
<evidence type="ECO:0000256" key="6">
    <source>
        <dbReference type="ARBA" id="ARBA00093785"/>
    </source>
</evidence>
<keyword evidence="8" id="KW-0282">Flagellum</keyword>
<dbReference type="AlphaFoldDB" id="A0A1V0UU37"/>
<sequence>MDKQNSLSTLIVELKMLTEGMLARLSRATYEELESFVEQRGRLIQAIQGLPVDEAERKAHLPTVQNILSFDGIFIQRMEDLKDEATNGLKRMNQAKSQKSAYAADYSPESILFDYRN</sequence>
<dbReference type="InterPro" id="IPR008622">
    <property type="entry name" value="FliT"/>
</dbReference>
<keyword evidence="3" id="KW-1005">Bacterial flagellum biogenesis</keyword>
<evidence type="ECO:0000256" key="4">
    <source>
        <dbReference type="ARBA" id="ARBA00023186"/>
    </source>
</evidence>